<reference evidence="2" key="1">
    <citation type="journal article" date="2023" name="Mol. Phylogenet. Evol.">
        <title>Genome-scale phylogeny and comparative genomics of the fungal order Sordariales.</title>
        <authorList>
            <person name="Hensen N."/>
            <person name="Bonometti L."/>
            <person name="Westerberg I."/>
            <person name="Brannstrom I.O."/>
            <person name="Guillou S."/>
            <person name="Cros-Aarteil S."/>
            <person name="Calhoun S."/>
            <person name="Haridas S."/>
            <person name="Kuo A."/>
            <person name="Mondo S."/>
            <person name="Pangilinan J."/>
            <person name="Riley R."/>
            <person name="LaButti K."/>
            <person name="Andreopoulos B."/>
            <person name="Lipzen A."/>
            <person name="Chen C."/>
            <person name="Yan M."/>
            <person name="Daum C."/>
            <person name="Ng V."/>
            <person name="Clum A."/>
            <person name="Steindorff A."/>
            <person name="Ohm R.A."/>
            <person name="Martin F."/>
            <person name="Silar P."/>
            <person name="Natvig D.O."/>
            <person name="Lalanne C."/>
            <person name="Gautier V."/>
            <person name="Ament-Velasquez S.L."/>
            <person name="Kruys A."/>
            <person name="Hutchinson M.I."/>
            <person name="Powell A.J."/>
            <person name="Barry K."/>
            <person name="Miller A.N."/>
            <person name="Grigoriev I.V."/>
            <person name="Debuchy R."/>
            <person name="Gladieux P."/>
            <person name="Hiltunen Thoren M."/>
            <person name="Johannesson H."/>
        </authorList>
    </citation>
    <scope>NUCLEOTIDE SEQUENCE [LARGE SCALE GENOMIC DNA]</scope>
    <source>
        <strain evidence="2">CBS 340.73</strain>
    </source>
</reference>
<evidence type="ECO:0008006" key="3">
    <source>
        <dbReference type="Google" id="ProtNLM"/>
    </source>
</evidence>
<dbReference type="EMBL" id="MU853860">
    <property type="protein sequence ID" value="KAK3937209.1"/>
    <property type="molecule type" value="Genomic_DNA"/>
</dbReference>
<name>A0AAN6N195_9PEZI</name>
<comment type="caution">
    <text evidence="1">The sequence shown here is derived from an EMBL/GenBank/DDBJ whole genome shotgun (WGS) entry which is preliminary data.</text>
</comment>
<gene>
    <name evidence="1" type="ORF">QBC46DRAFT_393192</name>
</gene>
<sequence length="338" mass="37537">MSTGAGLSGILEASPGCDWSLFPPNLAFDPAVLLRTEPQELAGEVFAGAHGQVHTEDPFPLIITDCGRQDIAMQENVSEAPVHTPKSQCYHQLSTILLDLNAIWASLPPETETHFPYDSNIAEHTARFSQRYSHKDLLEKVFASVQQLVDIYPTATQLFLNREPSQTCESTNCTHLLGLPLELAEIETHLLARDNRPHPVDLPLANLLVSCHLRVLDILDRTLYSILSCFKITLASPTQREPDFEAPEVRVGSFTPTRAAAISMQAFLIRHLMDALSTRARQMTEAVTSNTAGQTDKEGRLLVLQCEIVQERHEAKAEHLRVIGEQLHKTGLLERAKT</sequence>
<keyword evidence="2" id="KW-1185">Reference proteome</keyword>
<evidence type="ECO:0000313" key="1">
    <source>
        <dbReference type="EMBL" id="KAK3937209.1"/>
    </source>
</evidence>
<dbReference type="Proteomes" id="UP001303473">
    <property type="component" value="Unassembled WGS sequence"/>
</dbReference>
<dbReference type="AlphaFoldDB" id="A0AAN6N195"/>
<protein>
    <recommendedName>
        <fullName evidence="3">Transcription factor ACEII</fullName>
    </recommendedName>
</protein>
<proteinExistence type="predicted"/>
<accession>A0AAN6N195</accession>
<organism evidence="1 2">
    <name type="scientific">Diplogelasinospora grovesii</name>
    <dbReference type="NCBI Taxonomy" id="303347"/>
    <lineage>
        <taxon>Eukaryota</taxon>
        <taxon>Fungi</taxon>
        <taxon>Dikarya</taxon>
        <taxon>Ascomycota</taxon>
        <taxon>Pezizomycotina</taxon>
        <taxon>Sordariomycetes</taxon>
        <taxon>Sordariomycetidae</taxon>
        <taxon>Sordariales</taxon>
        <taxon>Diplogelasinosporaceae</taxon>
        <taxon>Diplogelasinospora</taxon>
    </lineage>
</organism>
<evidence type="ECO:0000313" key="2">
    <source>
        <dbReference type="Proteomes" id="UP001303473"/>
    </source>
</evidence>